<evidence type="ECO:0000256" key="7">
    <source>
        <dbReference type="ARBA" id="ARBA00023112"/>
    </source>
</evidence>
<evidence type="ECO:0000256" key="2">
    <source>
        <dbReference type="ARBA" id="ARBA00022448"/>
    </source>
</evidence>
<keyword evidence="8 9" id="KW-0472">Membrane</keyword>
<dbReference type="RefSeq" id="WP_091475003.1">
    <property type="nucleotide sequence ID" value="NZ_FOIT01000003.1"/>
</dbReference>
<comment type="similarity">
    <text evidence="9">Belongs to the binding-protein-dependent transport system permease family.</text>
</comment>
<proteinExistence type="inferred from homology"/>
<name>A0A662Z3D8_9STAP</name>
<dbReference type="OrthoDB" id="9773683at2"/>
<dbReference type="Pfam" id="PF00528">
    <property type="entry name" value="BPD_transp_1"/>
    <property type="match status" value="1"/>
</dbReference>
<keyword evidence="2 9" id="KW-0813">Transport</keyword>
<reference evidence="11 12" key="1">
    <citation type="submission" date="2016-10" db="EMBL/GenBank/DDBJ databases">
        <authorList>
            <person name="Varghese N."/>
            <person name="Submissions S."/>
        </authorList>
    </citation>
    <scope>NUCLEOTIDE SEQUENCE [LARGE SCALE GENOMIC DNA]</scope>
    <source>
        <strain evidence="11 12">IBRC-M10081</strain>
    </source>
</reference>
<feature type="transmembrane region" description="Helical" evidence="9">
    <location>
        <begin position="100"/>
        <end position="124"/>
    </location>
</feature>
<comment type="subcellular location">
    <subcellularLocation>
        <location evidence="1 9">Cell membrane</location>
        <topology evidence="1 9">Multi-pass membrane protein</topology>
    </subcellularLocation>
</comment>
<dbReference type="InterPro" id="IPR045621">
    <property type="entry name" value="BPD_transp_1_N"/>
</dbReference>
<dbReference type="Gene3D" id="1.10.3720.10">
    <property type="entry name" value="MetI-like"/>
    <property type="match status" value="1"/>
</dbReference>
<accession>A0A662Z3D8</accession>
<evidence type="ECO:0000256" key="6">
    <source>
        <dbReference type="ARBA" id="ARBA00022989"/>
    </source>
</evidence>
<feature type="transmembrane region" description="Helical" evidence="9">
    <location>
        <begin position="288"/>
        <end position="314"/>
    </location>
</feature>
<dbReference type="SUPFAM" id="SSF161098">
    <property type="entry name" value="MetI-like"/>
    <property type="match status" value="1"/>
</dbReference>
<dbReference type="PANTHER" id="PTHR43163">
    <property type="entry name" value="DIPEPTIDE TRANSPORT SYSTEM PERMEASE PROTEIN DPPB-RELATED"/>
    <property type="match status" value="1"/>
</dbReference>
<feature type="transmembrane region" description="Helical" evidence="9">
    <location>
        <begin position="136"/>
        <end position="160"/>
    </location>
</feature>
<keyword evidence="4" id="KW-0533">Nickel</keyword>
<sequence length="321" mass="35999">MIKFTIRRLLITFPQLILLSVLVFILASLMPGDALSGLIDPDIPREQVELMRERLGLNNPWYIQYRDWVWAMVSEGDFGRSIFHQRPVMDLIGDRIWNTVWLSLMTVFFIYAIGLPLGLISGRYNDTITDSIITGYTYLGFATPTFVFALVLLYLFGFVWPVFPTSGSVRAGIPPGSLDYVLSKINHLVLPSLSVALIGLVGTVQYLRSGVIETKQKDYVILARSKGVKEGKIYSRHIFRNSIIPIAAFFGYEITGLLGGSVIIEQIFGYPGMGRLFLESISTRDYSVANVLILFYGFLAIVGALLSDIILSIIDPRIRIK</sequence>
<evidence type="ECO:0000259" key="10">
    <source>
        <dbReference type="PROSITE" id="PS50928"/>
    </source>
</evidence>
<dbReference type="Pfam" id="PF19300">
    <property type="entry name" value="BPD_transp_1_N"/>
    <property type="match status" value="1"/>
</dbReference>
<keyword evidence="3" id="KW-1003">Cell membrane</keyword>
<keyword evidence="5 9" id="KW-0812">Transmembrane</keyword>
<protein>
    <submittedName>
        <fullName evidence="11">Peptide/nickel transport system permease protein</fullName>
    </submittedName>
</protein>
<evidence type="ECO:0000256" key="8">
    <source>
        <dbReference type="ARBA" id="ARBA00023136"/>
    </source>
</evidence>
<dbReference type="InterPro" id="IPR035906">
    <property type="entry name" value="MetI-like_sf"/>
</dbReference>
<dbReference type="AlphaFoldDB" id="A0A662Z3D8"/>
<evidence type="ECO:0000256" key="4">
    <source>
        <dbReference type="ARBA" id="ARBA00022596"/>
    </source>
</evidence>
<evidence type="ECO:0000256" key="3">
    <source>
        <dbReference type="ARBA" id="ARBA00022475"/>
    </source>
</evidence>
<evidence type="ECO:0000313" key="11">
    <source>
        <dbReference type="EMBL" id="SEW02565.1"/>
    </source>
</evidence>
<dbReference type="Proteomes" id="UP000243605">
    <property type="component" value="Unassembled WGS sequence"/>
</dbReference>
<keyword evidence="7" id="KW-0406">Ion transport</keyword>
<gene>
    <name evidence="11" type="ORF">SAMN05192557_1306</name>
</gene>
<evidence type="ECO:0000256" key="1">
    <source>
        <dbReference type="ARBA" id="ARBA00004651"/>
    </source>
</evidence>
<organism evidence="11 12">
    <name type="scientific">Aliicoccus persicus</name>
    <dbReference type="NCBI Taxonomy" id="930138"/>
    <lineage>
        <taxon>Bacteria</taxon>
        <taxon>Bacillati</taxon>
        <taxon>Bacillota</taxon>
        <taxon>Bacilli</taxon>
        <taxon>Bacillales</taxon>
        <taxon>Staphylococcaceae</taxon>
        <taxon>Aliicoccus</taxon>
    </lineage>
</organism>
<keyword evidence="6 9" id="KW-1133">Transmembrane helix</keyword>
<dbReference type="InterPro" id="IPR000515">
    <property type="entry name" value="MetI-like"/>
</dbReference>
<dbReference type="CDD" id="cd06261">
    <property type="entry name" value="TM_PBP2"/>
    <property type="match status" value="1"/>
</dbReference>
<dbReference type="GO" id="GO:0005886">
    <property type="term" value="C:plasma membrane"/>
    <property type="evidence" value="ECO:0007669"/>
    <property type="project" value="UniProtKB-SubCell"/>
</dbReference>
<dbReference type="GO" id="GO:0015675">
    <property type="term" value="P:nickel cation transport"/>
    <property type="evidence" value="ECO:0007669"/>
    <property type="project" value="UniProtKB-KW"/>
</dbReference>
<evidence type="ECO:0000256" key="5">
    <source>
        <dbReference type="ARBA" id="ARBA00022692"/>
    </source>
</evidence>
<dbReference type="EMBL" id="FOIT01000003">
    <property type="protein sequence ID" value="SEW02565.1"/>
    <property type="molecule type" value="Genomic_DNA"/>
</dbReference>
<dbReference type="GO" id="GO:0055085">
    <property type="term" value="P:transmembrane transport"/>
    <property type="evidence" value="ECO:0007669"/>
    <property type="project" value="InterPro"/>
</dbReference>
<feature type="transmembrane region" description="Helical" evidence="9">
    <location>
        <begin position="243"/>
        <end position="268"/>
    </location>
</feature>
<dbReference type="PANTHER" id="PTHR43163:SF6">
    <property type="entry name" value="DIPEPTIDE TRANSPORT SYSTEM PERMEASE PROTEIN DPPB-RELATED"/>
    <property type="match status" value="1"/>
</dbReference>
<keyword evidence="12" id="KW-1185">Reference proteome</keyword>
<dbReference type="PROSITE" id="PS50928">
    <property type="entry name" value="ABC_TM1"/>
    <property type="match status" value="1"/>
</dbReference>
<feature type="transmembrane region" description="Helical" evidence="9">
    <location>
        <begin position="188"/>
        <end position="207"/>
    </location>
</feature>
<keyword evidence="7" id="KW-0921">Nickel transport</keyword>
<evidence type="ECO:0000313" key="12">
    <source>
        <dbReference type="Proteomes" id="UP000243605"/>
    </source>
</evidence>
<feature type="domain" description="ABC transmembrane type-1" evidence="10">
    <location>
        <begin position="96"/>
        <end position="307"/>
    </location>
</feature>
<evidence type="ECO:0000256" key="9">
    <source>
        <dbReference type="RuleBase" id="RU363032"/>
    </source>
</evidence>